<evidence type="ECO:0000313" key="2">
    <source>
        <dbReference type="EMBL" id="KKB57246.1"/>
    </source>
</evidence>
<dbReference type="PROSITE" id="PS50042">
    <property type="entry name" value="CNMP_BINDING_3"/>
    <property type="match status" value="1"/>
</dbReference>
<protein>
    <recommendedName>
        <fullName evidence="1">Cyclic nucleotide-binding domain-containing protein</fullName>
    </recommendedName>
</protein>
<dbReference type="PATRIC" id="fig|1203610.3.peg.2016"/>
<accession>A0A0F5JHG1</accession>
<evidence type="ECO:0000259" key="1">
    <source>
        <dbReference type="PROSITE" id="PS50042"/>
    </source>
</evidence>
<dbReference type="STRING" id="1203610.HMPREF1536_01967"/>
<dbReference type="RefSeq" id="WP_028730174.1">
    <property type="nucleotide sequence ID" value="NZ_KE386765.1"/>
</dbReference>
<keyword evidence="3" id="KW-1185">Reference proteome</keyword>
<dbReference type="EMBL" id="AQHW01000013">
    <property type="protein sequence ID" value="KKB57246.1"/>
    <property type="molecule type" value="Genomic_DNA"/>
</dbReference>
<reference evidence="2 3" key="1">
    <citation type="submission" date="2013-04" db="EMBL/GenBank/DDBJ databases">
        <title>The Genome Sequence of Parabacteroides gordonii DSM 23371.</title>
        <authorList>
            <consortium name="The Broad Institute Genomics Platform"/>
            <person name="Earl A."/>
            <person name="Ward D."/>
            <person name="Feldgarden M."/>
            <person name="Gevers D."/>
            <person name="Martens E."/>
            <person name="Sakamoto M."/>
            <person name="Benno Y."/>
            <person name="Suzuki N."/>
            <person name="Matsunaga N."/>
            <person name="Koshihara K."/>
            <person name="Seki M."/>
            <person name="Komiya H."/>
            <person name="Walker B."/>
            <person name="Young S."/>
            <person name="Zeng Q."/>
            <person name="Gargeya S."/>
            <person name="Fitzgerald M."/>
            <person name="Haas B."/>
            <person name="Abouelleil A."/>
            <person name="Allen A.W."/>
            <person name="Alvarado L."/>
            <person name="Arachchi H.M."/>
            <person name="Berlin A.M."/>
            <person name="Chapman S.B."/>
            <person name="Gainer-Dewar J."/>
            <person name="Goldberg J."/>
            <person name="Griggs A."/>
            <person name="Gujja S."/>
            <person name="Hansen M."/>
            <person name="Howarth C."/>
            <person name="Imamovic A."/>
            <person name="Ireland A."/>
            <person name="Larimer J."/>
            <person name="McCowan C."/>
            <person name="Murphy C."/>
            <person name="Pearson M."/>
            <person name="Poon T.W."/>
            <person name="Priest M."/>
            <person name="Roberts A."/>
            <person name="Saif S."/>
            <person name="Shea T."/>
            <person name="Sisk P."/>
            <person name="Sykes S."/>
            <person name="Wortman J."/>
            <person name="Nusbaum C."/>
            <person name="Birren B."/>
        </authorList>
    </citation>
    <scope>NUCLEOTIDE SEQUENCE [LARGE SCALE GENOMIC DNA]</scope>
    <source>
        <strain evidence="2 3">MS-1</strain>
    </source>
</reference>
<dbReference type="InterPro" id="IPR018490">
    <property type="entry name" value="cNMP-bd_dom_sf"/>
</dbReference>
<dbReference type="SUPFAM" id="SSF51206">
    <property type="entry name" value="cAMP-binding domain-like"/>
    <property type="match status" value="1"/>
</dbReference>
<gene>
    <name evidence="2" type="ORF">HMPREF1536_01967</name>
</gene>
<dbReference type="Gene3D" id="2.60.120.10">
    <property type="entry name" value="Jelly Rolls"/>
    <property type="match status" value="1"/>
</dbReference>
<organism evidence="2 3">
    <name type="scientific">Parabacteroides gordonii MS-1 = DSM 23371</name>
    <dbReference type="NCBI Taxonomy" id="1203610"/>
    <lineage>
        <taxon>Bacteria</taxon>
        <taxon>Pseudomonadati</taxon>
        <taxon>Bacteroidota</taxon>
        <taxon>Bacteroidia</taxon>
        <taxon>Bacteroidales</taxon>
        <taxon>Tannerellaceae</taxon>
        <taxon>Parabacteroides</taxon>
    </lineage>
</organism>
<dbReference type="InterPro" id="IPR000595">
    <property type="entry name" value="cNMP-bd_dom"/>
</dbReference>
<dbReference type="InterPro" id="IPR014710">
    <property type="entry name" value="RmlC-like_jellyroll"/>
</dbReference>
<sequence>MKTNIALLIEQSVNELDSLNKGLRLTTEEQSFFCEHFKREEIKKNEFSIKIGDFENYLYFIEKGILRYWTTTSHNDPDKEITFWFSFPGEFANSYFSLKQKEPSIINIQALTNCIIWKLAKQDLVNLYETSLNINKIARIVLEDALVRKINREIQLLGLSCEEIYKELMTKNKDFIQQIPLKYIASYIGVAPQTLSQIRKKIH</sequence>
<comment type="caution">
    <text evidence="2">The sequence shown here is derived from an EMBL/GenBank/DDBJ whole genome shotgun (WGS) entry which is preliminary data.</text>
</comment>
<name>A0A0F5JHG1_9BACT</name>
<dbReference type="Pfam" id="PF00027">
    <property type="entry name" value="cNMP_binding"/>
    <property type="match status" value="1"/>
</dbReference>
<dbReference type="AlphaFoldDB" id="A0A0F5JHG1"/>
<dbReference type="HOGENOM" id="CLU_075053_9_0_10"/>
<feature type="domain" description="Cyclic nucleotide-binding" evidence="1">
    <location>
        <begin position="42"/>
        <end position="127"/>
    </location>
</feature>
<dbReference type="Proteomes" id="UP000033035">
    <property type="component" value="Unassembled WGS sequence"/>
</dbReference>
<dbReference type="CDD" id="cd00038">
    <property type="entry name" value="CAP_ED"/>
    <property type="match status" value="1"/>
</dbReference>
<evidence type="ECO:0000313" key="3">
    <source>
        <dbReference type="Proteomes" id="UP000033035"/>
    </source>
</evidence>
<proteinExistence type="predicted"/>